<dbReference type="NCBIfam" id="NF000595">
    <property type="entry name" value="PRK00015.1-3"/>
    <property type="match status" value="1"/>
</dbReference>
<comment type="subcellular location">
    <subcellularLocation>
        <location evidence="4 14">Cytoplasm</location>
    </subcellularLocation>
</comment>
<evidence type="ECO:0000256" key="1">
    <source>
        <dbReference type="ARBA" id="ARBA00000077"/>
    </source>
</evidence>
<evidence type="ECO:0000313" key="18">
    <source>
        <dbReference type="EMBL" id="MBU3826605.1"/>
    </source>
</evidence>
<evidence type="ECO:0000256" key="14">
    <source>
        <dbReference type="HAMAP-Rule" id="MF_00052"/>
    </source>
</evidence>
<comment type="function">
    <text evidence="3 14 16">Endonuclease that specifically degrades the RNA of RNA-DNA hybrids.</text>
</comment>
<dbReference type="EMBL" id="JAHLFG010000039">
    <property type="protein sequence ID" value="MBU3826605.1"/>
    <property type="molecule type" value="Genomic_DNA"/>
</dbReference>
<evidence type="ECO:0000256" key="12">
    <source>
        <dbReference type="ARBA" id="ARBA00022801"/>
    </source>
</evidence>
<sequence>MLSKAKPELAPFVYPLDPSKNLICGVDEAGRGPLMGNVVAACVILDPLKPIVGLNDSKKLTAKRREELYDIIVRDALAYGIGQCSPQEIDDLNILQATMLAMRRAYIAMDMPCQLMLVDGNRVPGDLPLAMQAVVKGDARVAEIAAASILAKVTRDRELIALDAKYPAYGFAKHKGYPTAAHLKALENLPILDCYRRSYGPVKRLLTQRQGAV</sequence>
<dbReference type="GO" id="GO:0006298">
    <property type="term" value="P:mismatch repair"/>
    <property type="evidence" value="ECO:0007669"/>
    <property type="project" value="TreeGrafter"/>
</dbReference>
<evidence type="ECO:0000256" key="8">
    <source>
        <dbReference type="ARBA" id="ARBA00022490"/>
    </source>
</evidence>
<evidence type="ECO:0000256" key="7">
    <source>
        <dbReference type="ARBA" id="ARBA00019179"/>
    </source>
</evidence>
<feature type="domain" description="RNase H type-2" evidence="17">
    <location>
        <begin position="21"/>
        <end position="211"/>
    </location>
</feature>
<dbReference type="PANTHER" id="PTHR10954">
    <property type="entry name" value="RIBONUCLEASE H2 SUBUNIT A"/>
    <property type="match status" value="1"/>
</dbReference>
<dbReference type="InterPro" id="IPR036397">
    <property type="entry name" value="RNaseH_sf"/>
</dbReference>
<evidence type="ECO:0000256" key="5">
    <source>
        <dbReference type="ARBA" id="ARBA00007383"/>
    </source>
</evidence>
<comment type="caution">
    <text evidence="18">The sequence shown here is derived from an EMBL/GenBank/DDBJ whole genome shotgun (WGS) entry which is preliminary data.</text>
</comment>
<dbReference type="NCBIfam" id="NF000596">
    <property type="entry name" value="PRK00015.1-4"/>
    <property type="match status" value="1"/>
</dbReference>
<dbReference type="GO" id="GO:0032299">
    <property type="term" value="C:ribonuclease H2 complex"/>
    <property type="evidence" value="ECO:0007669"/>
    <property type="project" value="TreeGrafter"/>
</dbReference>
<evidence type="ECO:0000256" key="16">
    <source>
        <dbReference type="RuleBase" id="RU003515"/>
    </source>
</evidence>
<evidence type="ECO:0000259" key="17">
    <source>
        <dbReference type="PROSITE" id="PS51975"/>
    </source>
</evidence>
<feature type="binding site" evidence="14 15">
    <location>
        <position position="28"/>
    </location>
    <ligand>
        <name>a divalent metal cation</name>
        <dbReference type="ChEBI" id="CHEBI:60240"/>
    </ligand>
</feature>
<dbReference type="CDD" id="cd07182">
    <property type="entry name" value="RNase_HII_bacteria_HII_like"/>
    <property type="match status" value="1"/>
</dbReference>
<name>A0A9E2KNF7_9GAMM</name>
<accession>A0A9E2KNF7</accession>
<comment type="cofactor">
    <cofactor evidence="2">
        <name>Mg(2+)</name>
        <dbReference type="ChEBI" id="CHEBI:18420"/>
    </cofactor>
</comment>
<dbReference type="Pfam" id="PF01351">
    <property type="entry name" value="RNase_HII"/>
    <property type="match status" value="1"/>
</dbReference>
<keyword evidence="12 14" id="KW-0378">Hydrolase</keyword>
<evidence type="ECO:0000256" key="6">
    <source>
        <dbReference type="ARBA" id="ARBA00012180"/>
    </source>
</evidence>
<dbReference type="InterPro" id="IPR024567">
    <property type="entry name" value="RNase_HII/HIII_dom"/>
</dbReference>
<reference evidence="18" key="1">
    <citation type="journal article" date="2021" name="PeerJ">
        <title>Extensive microbial diversity within the chicken gut microbiome revealed by metagenomics and culture.</title>
        <authorList>
            <person name="Gilroy R."/>
            <person name="Ravi A."/>
            <person name="Getino M."/>
            <person name="Pursley I."/>
            <person name="Horton D.L."/>
            <person name="Alikhan N.F."/>
            <person name="Baker D."/>
            <person name="Gharbi K."/>
            <person name="Hall N."/>
            <person name="Watson M."/>
            <person name="Adriaenssens E.M."/>
            <person name="Foster-Nyarko E."/>
            <person name="Jarju S."/>
            <person name="Secka A."/>
            <person name="Antonio M."/>
            <person name="Oren A."/>
            <person name="Chaudhuri R.R."/>
            <person name="La Ragione R."/>
            <person name="Hildebrand F."/>
            <person name="Pallen M.J."/>
        </authorList>
    </citation>
    <scope>NUCLEOTIDE SEQUENCE</scope>
    <source>
        <strain evidence="18">687</strain>
    </source>
</reference>
<organism evidence="18 19">
    <name type="scientific">Candidatus Anaerobiospirillum merdipullorum</name>
    <dbReference type="NCBI Taxonomy" id="2838450"/>
    <lineage>
        <taxon>Bacteria</taxon>
        <taxon>Pseudomonadati</taxon>
        <taxon>Pseudomonadota</taxon>
        <taxon>Gammaproteobacteria</taxon>
        <taxon>Aeromonadales</taxon>
        <taxon>Succinivibrionaceae</taxon>
        <taxon>Anaerobiospirillum</taxon>
    </lineage>
</organism>
<comment type="cofactor">
    <cofactor evidence="14 15">
        <name>Mn(2+)</name>
        <dbReference type="ChEBI" id="CHEBI:29035"/>
    </cofactor>
    <cofactor evidence="14 15">
        <name>Mg(2+)</name>
        <dbReference type="ChEBI" id="CHEBI:18420"/>
    </cofactor>
    <text evidence="14 15">Manganese or magnesium. Binds 1 divalent metal ion per monomer in the absence of substrate. May bind a second metal ion after substrate binding.</text>
</comment>
<reference evidence="18" key="2">
    <citation type="submission" date="2021-04" db="EMBL/GenBank/DDBJ databases">
        <authorList>
            <person name="Gilroy R."/>
        </authorList>
    </citation>
    <scope>NUCLEOTIDE SEQUENCE</scope>
    <source>
        <strain evidence="18">687</strain>
    </source>
</reference>
<evidence type="ECO:0000256" key="2">
    <source>
        <dbReference type="ARBA" id="ARBA00001946"/>
    </source>
</evidence>
<dbReference type="GO" id="GO:0030145">
    <property type="term" value="F:manganese ion binding"/>
    <property type="evidence" value="ECO:0007669"/>
    <property type="project" value="UniProtKB-UniRule"/>
</dbReference>
<dbReference type="Gene3D" id="3.30.420.10">
    <property type="entry name" value="Ribonuclease H-like superfamily/Ribonuclease H"/>
    <property type="match status" value="1"/>
</dbReference>
<evidence type="ECO:0000313" key="19">
    <source>
        <dbReference type="Proteomes" id="UP000824150"/>
    </source>
</evidence>
<feature type="binding site" evidence="14 15">
    <location>
        <position position="119"/>
    </location>
    <ligand>
        <name>a divalent metal cation</name>
        <dbReference type="ChEBI" id="CHEBI:60240"/>
    </ligand>
</feature>
<dbReference type="GO" id="GO:0004523">
    <property type="term" value="F:RNA-DNA hybrid ribonuclease activity"/>
    <property type="evidence" value="ECO:0007669"/>
    <property type="project" value="UniProtKB-UniRule"/>
</dbReference>
<dbReference type="InterPro" id="IPR022898">
    <property type="entry name" value="RNase_HII"/>
</dbReference>
<comment type="catalytic activity">
    <reaction evidence="1 14 15 16">
        <text>Endonucleolytic cleavage to 5'-phosphomonoester.</text>
        <dbReference type="EC" id="3.1.26.4"/>
    </reaction>
</comment>
<evidence type="ECO:0000256" key="11">
    <source>
        <dbReference type="ARBA" id="ARBA00022759"/>
    </source>
</evidence>
<dbReference type="InterPro" id="IPR001352">
    <property type="entry name" value="RNase_HII/HIII"/>
</dbReference>
<proteinExistence type="inferred from homology"/>
<evidence type="ECO:0000256" key="3">
    <source>
        <dbReference type="ARBA" id="ARBA00004065"/>
    </source>
</evidence>
<dbReference type="SUPFAM" id="SSF53098">
    <property type="entry name" value="Ribonuclease H-like"/>
    <property type="match status" value="1"/>
</dbReference>
<keyword evidence="8 14" id="KW-0963">Cytoplasm</keyword>
<dbReference type="FunFam" id="3.30.420.10:FF:000006">
    <property type="entry name" value="Ribonuclease HII"/>
    <property type="match status" value="1"/>
</dbReference>
<keyword evidence="9 14" id="KW-0540">Nuclease</keyword>
<dbReference type="InterPro" id="IPR012337">
    <property type="entry name" value="RNaseH-like_sf"/>
</dbReference>
<dbReference type="PROSITE" id="PS51975">
    <property type="entry name" value="RNASE_H_2"/>
    <property type="match status" value="1"/>
</dbReference>
<dbReference type="EC" id="3.1.26.4" evidence="6 14"/>
<dbReference type="HAMAP" id="MF_00052_B">
    <property type="entry name" value="RNase_HII_B"/>
    <property type="match status" value="1"/>
</dbReference>
<dbReference type="GO" id="GO:0005737">
    <property type="term" value="C:cytoplasm"/>
    <property type="evidence" value="ECO:0007669"/>
    <property type="project" value="UniProtKB-SubCell"/>
</dbReference>
<dbReference type="PANTHER" id="PTHR10954:SF18">
    <property type="entry name" value="RIBONUCLEASE HII"/>
    <property type="match status" value="1"/>
</dbReference>
<protein>
    <recommendedName>
        <fullName evidence="7 14">Ribonuclease HII</fullName>
        <shortName evidence="14">RNase HII</shortName>
        <ecNumber evidence="6 14">3.1.26.4</ecNumber>
    </recommendedName>
</protein>
<dbReference type="Proteomes" id="UP000824150">
    <property type="component" value="Unassembled WGS sequence"/>
</dbReference>
<evidence type="ECO:0000256" key="9">
    <source>
        <dbReference type="ARBA" id="ARBA00022722"/>
    </source>
</evidence>
<dbReference type="AlphaFoldDB" id="A0A9E2KNF7"/>
<dbReference type="GO" id="GO:0043137">
    <property type="term" value="P:DNA replication, removal of RNA primer"/>
    <property type="evidence" value="ECO:0007669"/>
    <property type="project" value="TreeGrafter"/>
</dbReference>
<keyword evidence="10 14" id="KW-0479">Metal-binding</keyword>
<evidence type="ECO:0000256" key="4">
    <source>
        <dbReference type="ARBA" id="ARBA00004496"/>
    </source>
</evidence>
<evidence type="ECO:0000256" key="10">
    <source>
        <dbReference type="ARBA" id="ARBA00022723"/>
    </source>
</evidence>
<comment type="similarity">
    <text evidence="5 14 16">Belongs to the RNase HII family.</text>
</comment>
<gene>
    <name evidence="14 18" type="primary">rnhB</name>
    <name evidence="18" type="ORF">IAA31_03845</name>
</gene>
<keyword evidence="11 14" id="KW-0255">Endonuclease</keyword>
<dbReference type="GO" id="GO:0003723">
    <property type="term" value="F:RNA binding"/>
    <property type="evidence" value="ECO:0007669"/>
    <property type="project" value="UniProtKB-UniRule"/>
</dbReference>
<keyword evidence="13 14" id="KW-0464">Manganese</keyword>
<evidence type="ECO:0000256" key="15">
    <source>
        <dbReference type="PROSITE-ProRule" id="PRU01319"/>
    </source>
</evidence>
<evidence type="ECO:0000256" key="13">
    <source>
        <dbReference type="ARBA" id="ARBA00023211"/>
    </source>
</evidence>
<feature type="binding site" evidence="14 15">
    <location>
        <position position="27"/>
    </location>
    <ligand>
        <name>a divalent metal cation</name>
        <dbReference type="ChEBI" id="CHEBI:60240"/>
    </ligand>
</feature>